<sequence length="183" mass="20836">MFKNADLLFIQSVPDNLSDAILESTATSKTPNYDHVALLEVTANNEFFVLHTLPSTGSIRETFKKFKTRQWAKIDLYRATQKIDAPLIIEQAKQLLGQVYNASYVPSAPGYYCADFIYIAFEPTQIFHLIPMNFMDQEHKQILPFWRNHYAKLGYSVPNGELGLNPNDMTQQGTVTKIESLTP</sequence>
<accession>A0A0R2HM37</accession>
<dbReference type="EMBL" id="CP012288">
    <property type="protein sequence ID" value="AMV67292.1"/>
    <property type="molecule type" value="Genomic_DNA"/>
</dbReference>
<dbReference type="KEGG" id="pdm:ADU72_1363"/>
<name>A0A0R2HM37_9LACO</name>
<organism evidence="1 4">
    <name type="scientific">Pediococcus damnosus</name>
    <dbReference type="NCBI Taxonomy" id="51663"/>
    <lineage>
        <taxon>Bacteria</taxon>
        <taxon>Bacillati</taxon>
        <taxon>Bacillota</taxon>
        <taxon>Bacilli</taxon>
        <taxon>Lactobacillales</taxon>
        <taxon>Lactobacillaceae</taxon>
        <taxon>Pediococcus</taxon>
    </lineage>
</organism>
<dbReference type="Pfam" id="PF05708">
    <property type="entry name" value="Peptidase_C92"/>
    <property type="match status" value="1"/>
</dbReference>
<keyword evidence="3" id="KW-1185">Reference proteome</keyword>
<evidence type="ECO:0000313" key="1">
    <source>
        <dbReference type="EMBL" id="AMV62823.1"/>
    </source>
</evidence>
<dbReference type="Proteomes" id="UP000076244">
    <property type="component" value="Chromosome"/>
</dbReference>
<evidence type="ECO:0000313" key="2">
    <source>
        <dbReference type="EMBL" id="AMV67292.1"/>
    </source>
</evidence>
<reference evidence="3 4" key="1">
    <citation type="journal article" date="2016" name="PLoS ONE">
        <title>The Identification of Novel Diagnostic Marker Genes for the Detection of Beer Spoiling Pediococcus damnosus Strains Using the BlAst Diagnostic Gene findEr.</title>
        <authorList>
            <person name="Behr J."/>
            <person name="Geissler A.J."/>
            <person name="Schmid J."/>
            <person name="Zehe A."/>
            <person name="Vogel R.F."/>
        </authorList>
    </citation>
    <scope>NUCLEOTIDE SEQUENCE [LARGE SCALE GENOMIC DNA]</scope>
    <source>
        <strain evidence="1 4">TMW 2.1533</strain>
        <strain evidence="2 3">TMW 2.1535</strain>
    </source>
</reference>
<evidence type="ECO:0000313" key="3">
    <source>
        <dbReference type="Proteomes" id="UP000076244"/>
    </source>
</evidence>
<dbReference type="Proteomes" id="UP000076405">
    <property type="component" value="Chromosome"/>
</dbReference>
<dbReference type="RefSeq" id="WP_046871157.1">
    <property type="nucleotide sequence ID" value="NZ_BAAAXI010000190.1"/>
</dbReference>
<dbReference type="OrthoDB" id="195541at2"/>
<gene>
    <name evidence="1" type="ORF">ADU70_1335</name>
    <name evidence="2" type="ORF">ADU72_1363</name>
</gene>
<dbReference type="InterPro" id="IPR024453">
    <property type="entry name" value="Peptidase_C92"/>
</dbReference>
<dbReference type="EMBL" id="CP012275">
    <property type="protein sequence ID" value="AMV62823.1"/>
    <property type="molecule type" value="Genomic_DNA"/>
</dbReference>
<dbReference type="GeneID" id="57276629"/>
<evidence type="ECO:0000313" key="4">
    <source>
        <dbReference type="Proteomes" id="UP000076405"/>
    </source>
</evidence>
<dbReference type="InterPro" id="IPR038765">
    <property type="entry name" value="Papain-like_cys_pep_sf"/>
</dbReference>
<dbReference type="AlphaFoldDB" id="A0A0R2HM37"/>
<protein>
    <submittedName>
        <fullName evidence="1">Uncharacterized protein</fullName>
    </submittedName>
</protein>
<dbReference type="Gene3D" id="3.90.1720.10">
    <property type="entry name" value="endopeptidase domain like (from Nostoc punctiforme)"/>
    <property type="match status" value="1"/>
</dbReference>
<proteinExistence type="predicted"/>
<dbReference type="SUPFAM" id="SSF54001">
    <property type="entry name" value="Cysteine proteinases"/>
    <property type="match status" value="1"/>
</dbReference>